<protein>
    <submittedName>
        <fullName evidence="1">Uncharacterized protein</fullName>
    </submittedName>
</protein>
<accession>G2JCH6</accession>
<keyword evidence="2" id="KW-1185">Reference proteome</keyword>
<proteinExistence type="predicted"/>
<gene>
    <name evidence="1" type="ordered locus">Csac_3030</name>
</gene>
<dbReference type="KEGG" id="csc:Csac_3030"/>
<organism evidence="1 2">
    <name type="scientific">Caldicellulosiruptor saccharolyticus (strain ATCC 43494 / DSM 8903 / Tp8T 6331)</name>
    <dbReference type="NCBI Taxonomy" id="351627"/>
    <lineage>
        <taxon>Bacteria</taxon>
        <taxon>Bacillati</taxon>
        <taxon>Bacillota</taxon>
        <taxon>Bacillota incertae sedis</taxon>
        <taxon>Caldicellulosiruptorales</taxon>
        <taxon>Caldicellulosiruptoraceae</taxon>
        <taxon>Caldicellulosiruptor</taxon>
    </lineage>
</organism>
<evidence type="ECO:0000313" key="2">
    <source>
        <dbReference type="Proteomes" id="UP000000256"/>
    </source>
</evidence>
<reference evidence="1 2" key="1">
    <citation type="journal article" date="2008" name="Appl. Environ. Microbiol.">
        <title>Hydrogenomics of the extremely thermophilic bacterium Caldicellulosiruptor saccharolyticus.</title>
        <authorList>
            <person name="van de Werken H.J."/>
            <person name="Verhaart M.R."/>
            <person name="VanFossen A.L."/>
            <person name="Willquist K."/>
            <person name="Lewis D.L."/>
            <person name="Nichols J.D."/>
            <person name="Goorissen H.P."/>
            <person name="Mongodin E.F."/>
            <person name="Nelson K.E."/>
            <person name="van Niel E.W."/>
            <person name="Stams A.J."/>
            <person name="Ward D.E."/>
            <person name="de Vos W.M."/>
            <person name="van der Oost J."/>
            <person name="Kelly R.M."/>
            <person name="Kengen S.W."/>
        </authorList>
    </citation>
    <scope>NUCLEOTIDE SEQUENCE [LARGE SCALE GENOMIC DNA]</scope>
    <source>
        <strain evidence="2">ATCC 43494 / DSM 8903 / Tp8T 6331</strain>
    </source>
</reference>
<evidence type="ECO:0000313" key="1">
    <source>
        <dbReference type="EMBL" id="AEN71926.1"/>
    </source>
</evidence>
<dbReference type="EMBL" id="CP000679">
    <property type="protein sequence ID" value="AEN71926.1"/>
    <property type="molecule type" value="Genomic_DNA"/>
</dbReference>
<dbReference type="AlphaFoldDB" id="G2JCH6"/>
<dbReference type="Proteomes" id="UP000000256">
    <property type="component" value="Chromosome"/>
</dbReference>
<name>G2JCH6_CALS8</name>
<sequence length="57" mass="7085">MFETSAMKELHKIRVRIYERTKNMTRHEFIEYIRKKAERAEEEMKRMKENKPVQEVG</sequence>
<dbReference type="HOGENOM" id="CLU_2987946_0_0_9"/>
<dbReference type="RefSeq" id="WP_011918051.1">
    <property type="nucleotide sequence ID" value="NC_009437.1"/>
</dbReference>